<dbReference type="PANTHER" id="PTHR34322:SF2">
    <property type="entry name" value="TRANSPOSASE IS200-LIKE DOMAIN-CONTAINING PROTEIN"/>
    <property type="match status" value="1"/>
</dbReference>
<evidence type="ECO:0000313" key="3">
    <source>
        <dbReference type="Proteomes" id="UP000230557"/>
    </source>
</evidence>
<protein>
    <recommendedName>
        <fullName evidence="1">Transposase IS200-like domain-containing protein</fullName>
    </recommendedName>
</protein>
<dbReference type="PANTHER" id="PTHR34322">
    <property type="entry name" value="TRANSPOSASE, Y1_TNP DOMAIN-CONTAINING"/>
    <property type="match status" value="1"/>
</dbReference>
<dbReference type="SMART" id="SM01321">
    <property type="entry name" value="Y1_Tnp"/>
    <property type="match status" value="1"/>
</dbReference>
<name>A0A2H0VD57_9BACT</name>
<dbReference type="InterPro" id="IPR002686">
    <property type="entry name" value="Transposase_17"/>
</dbReference>
<dbReference type="SUPFAM" id="SSF143422">
    <property type="entry name" value="Transposase IS200-like"/>
    <property type="match status" value="1"/>
</dbReference>
<evidence type="ECO:0000313" key="2">
    <source>
        <dbReference type="EMBL" id="PIR97037.1"/>
    </source>
</evidence>
<dbReference type="Pfam" id="PF01797">
    <property type="entry name" value="Y1_Tnp"/>
    <property type="match status" value="1"/>
</dbReference>
<dbReference type="InterPro" id="IPR036515">
    <property type="entry name" value="Transposase_17_sf"/>
</dbReference>
<dbReference type="Gene3D" id="3.30.70.1290">
    <property type="entry name" value="Transposase IS200-like"/>
    <property type="match status" value="1"/>
</dbReference>
<reference evidence="3" key="1">
    <citation type="submission" date="2017-09" db="EMBL/GenBank/DDBJ databases">
        <title>Depth-based differentiation of microbial function through sediment-hosted aquifers and enrichment of novel symbionts in the deep terrestrial subsurface.</title>
        <authorList>
            <person name="Probst A.J."/>
            <person name="Ladd B."/>
            <person name="Jarett J.K."/>
            <person name="Geller-Mcgrath D.E."/>
            <person name="Sieber C.M.K."/>
            <person name="Emerson J.B."/>
            <person name="Anantharaman K."/>
            <person name="Thomas B.C."/>
            <person name="Malmstrom R."/>
            <person name="Stieglmeier M."/>
            <person name="Klingl A."/>
            <person name="Woyke T."/>
            <person name="Ryan C.M."/>
            <person name="Banfield J.F."/>
        </authorList>
    </citation>
    <scope>NUCLEOTIDE SEQUENCE [LARGE SCALE GENOMIC DNA]</scope>
</reference>
<dbReference type="GO" id="GO:0006313">
    <property type="term" value="P:DNA transposition"/>
    <property type="evidence" value="ECO:0007669"/>
    <property type="project" value="InterPro"/>
</dbReference>
<dbReference type="Proteomes" id="UP000230557">
    <property type="component" value="Unassembled WGS sequence"/>
</dbReference>
<feature type="domain" description="Transposase IS200-like" evidence="1">
    <location>
        <begin position="9"/>
        <end position="126"/>
    </location>
</feature>
<accession>A0A2H0VD57</accession>
<organism evidence="2 3">
    <name type="scientific">Candidatus Doudnabacteria bacterium CG10_big_fil_rev_8_21_14_0_10_41_10</name>
    <dbReference type="NCBI Taxonomy" id="1974551"/>
    <lineage>
        <taxon>Bacteria</taxon>
        <taxon>Candidatus Doudnaibacteriota</taxon>
    </lineage>
</organism>
<proteinExistence type="predicted"/>
<dbReference type="GO" id="GO:0004803">
    <property type="term" value="F:transposase activity"/>
    <property type="evidence" value="ECO:0007669"/>
    <property type="project" value="InterPro"/>
</dbReference>
<feature type="non-terminal residue" evidence="2">
    <location>
        <position position="148"/>
    </location>
</feature>
<comment type="caution">
    <text evidence="2">The sequence shown here is derived from an EMBL/GenBank/DDBJ whole genome shotgun (WGS) entry which is preliminary data.</text>
</comment>
<sequence>MVRVNRVDTGNTIYHVINRVNARMRVFDNDKDYLAFEKALAEAKELTGMRILAYNIMPNHWHLVLYPQQDKDLSKFMTWLSMTHTQRWHVAHNTVGTGHLYQGRYKSFPVQKDAYFIQLCRYVERNPLRAKLVKKAQDWRWSSLWRRE</sequence>
<gene>
    <name evidence="2" type="ORF">COT91_03400</name>
</gene>
<dbReference type="GO" id="GO:0003677">
    <property type="term" value="F:DNA binding"/>
    <property type="evidence" value="ECO:0007669"/>
    <property type="project" value="InterPro"/>
</dbReference>
<dbReference type="AlphaFoldDB" id="A0A2H0VD57"/>
<evidence type="ECO:0000259" key="1">
    <source>
        <dbReference type="SMART" id="SM01321"/>
    </source>
</evidence>
<dbReference type="EMBL" id="PFAJ01000046">
    <property type="protein sequence ID" value="PIR97037.1"/>
    <property type="molecule type" value="Genomic_DNA"/>
</dbReference>